<sequence length="242" mass="25970">SCCSHSSILLVIDCGQSQCCRQNLGLRRILEAPVLDRPRPPLSLTTIISSALKQFSMSQPPASQPSGTAMSSTQPLPGEDHEMSPNGLDEAPLDTPDDEILSACGNDLATKLGRLSNSLYDRRDITAEEILGTLSKLMDLTSLTIHDLGIAKVSLLGPTFDTIVGEADSFTSHLISMRGGPAQPASKKARIDDTPSDVIADAVKGALGPIMSDIMRRFNRLEDEVRRKPASRSTRAHPDAAR</sequence>
<feature type="non-terminal residue" evidence="2">
    <location>
        <position position="242"/>
    </location>
</feature>
<organism evidence="2 3">
    <name type="scientific">Laetiporus sulphureus 93-53</name>
    <dbReference type="NCBI Taxonomy" id="1314785"/>
    <lineage>
        <taxon>Eukaryota</taxon>
        <taxon>Fungi</taxon>
        <taxon>Dikarya</taxon>
        <taxon>Basidiomycota</taxon>
        <taxon>Agaricomycotina</taxon>
        <taxon>Agaricomycetes</taxon>
        <taxon>Polyporales</taxon>
        <taxon>Laetiporus</taxon>
    </lineage>
</organism>
<proteinExistence type="predicted"/>
<gene>
    <name evidence="2" type="ORF">LAESUDRAFT_552911</name>
</gene>
<evidence type="ECO:0000256" key="1">
    <source>
        <dbReference type="SAM" id="MobiDB-lite"/>
    </source>
</evidence>
<keyword evidence="3" id="KW-1185">Reference proteome</keyword>
<dbReference type="InParanoid" id="A0A165FU38"/>
<feature type="region of interest" description="Disordered" evidence="1">
    <location>
        <begin position="56"/>
        <end position="96"/>
    </location>
</feature>
<feature type="compositionally biased region" description="Polar residues" evidence="1">
    <location>
        <begin position="56"/>
        <end position="75"/>
    </location>
</feature>
<dbReference type="EMBL" id="KV427612">
    <property type="protein sequence ID" value="KZT09413.1"/>
    <property type="molecule type" value="Genomic_DNA"/>
</dbReference>
<protein>
    <submittedName>
        <fullName evidence="2">Uncharacterized protein</fullName>
    </submittedName>
</protein>
<evidence type="ECO:0000313" key="3">
    <source>
        <dbReference type="Proteomes" id="UP000076871"/>
    </source>
</evidence>
<dbReference type="GeneID" id="63819939"/>
<feature type="non-terminal residue" evidence="2">
    <location>
        <position position="1"/>
    </location>
</feature>
<accession>A0A165FU38</accession>
<evidence type="ECO:0000313" key="2">
    <source>
        <dbReference type="EMBL" id="KZT09413.1"/>
    </source>
</evidence>
<name>A0A165FU38_9APHY</name>
<dbReference type="Proteomes" id="UP000076871">
    <property type="component" value="Unassembled WGS sequence"/>
</dbReference>
<dbReference type="RefSeq" id="XP_040767153.1">
    <property type="nucleotide sequence ID" value="XM_040902908.1"/>
</dbReference>
<reference evidence="2 3" key="1">
    <citation type="journal article" date="2016" name="Mol. Biol. Evol.">
        <title>Comparative Genomics of Early-Diverging Mushroom-Forming Fungi Provides Insights into the Origins of Lignocellulose Decay Capabilities.</title>
        <authorList>
            <person name="Nagy L.G."/>
            <person name="Riley R."/>
            <person name="Tritt A."/>
            <person name="Adam C."/>
            <person name="Daum C."/>
            <person name="Floudas D."/>
            <person name="Sun H."/>
            <person name="Yadav J.S."/>
            <person name="Pangilinan J."/>
            <person name="Larsson K.H."/>
            <person name="Matsuura K."/>
            <person name="Barry K."/>
            <person name="Labutti K."/>
            <person name="Kuo R."/>
            <person name="Ohm R.A."/>
            <person name="Bhattacharya S.S."/>
            <person name="Shirouzu T."/>
            <person name="Yoshinaga Y."/>
            <person name="Martin F.M."/>
            <person name="Grigoriev I.V."/>
            <person name="Hibbett D.S."/>
        </authorList>
    </citation>
    <scope>NUCLEOTIDE SEQUENCE [LARGE SCALE GENOMIC DNA]</scope>
    <source>
        <strain evidence="2 3">93-53</strain>
    </source>
</reference>
<dbReference type="AlphaFoldDB" id="A0A165FU38"/>